<comment type="similarity">
    <text evidence="1">Belongs to the LysR transcriptional regulatory family.</text>
</comment>
<evidence type="ECO:0000256" key="4">
    <source>
        <dbReference type="ARBA" id="ARBA00023163"/>
    </source>
</evidence>
<reference evidence="6" key="1">
    <citation type="submission" date="2022-09" db="EMBL/GenBank/DDBJ databases">
        <title>Intensive care unit water sources are persistently colonized with multi-drug resistant bacteria and are the site of extensive horizontal gene transfer of antibiotic resistance genes.</title>
        <authorList>
            <person name="Diorio-Toth L."/>
        </authorList>
    </citation>
    <scope>NUCLEOTIDE SEQUENCE</scope>
    <source>
        <strain evidence="6">GD03676</strain>
    </source>
</reference>
<evidence type="ECO:0000313" key="7">
    <source>
        <dbReference type="Proteomes" id="UP001161276"/>
    </source>
</evidence>
<proteinExistence type="inferred from homology"/>
<dbReference type="InterPro" id="IPR000847">
    <property type="entry name" value="LysR_HTH_N"/>
</dbReference>
<organism evidence="6 7">
    <name type="scientific">Achromobacter marplatensis</name>
    <dbReference type="NCBI Taxonomy" id="470868"/>
    <lineage>
        <taxon>Bacteria</taxon>
        <taxon>Pseudomonadati</taxon>
        <taxon>Pseudomonadota</taxon>
        <taxon>Betaproteobacteria</taxon>
        <taxon>Burkholderiales</taxon>
        <taxon>Alcaligenaceae</taxon>
        <taxon>Achromobacter</taxon>
    </lineage>
</organism>
<keyword evidence="3" id="KW-0238">DNA-binding</keyword>
<dbReference type="RefSeq" id="WP_105558110.1">
    <property type="nucleotide sequence ID" value="NZ_JAOCKG010000007.1"/>
</dbReference>
<dbReference type="Proteomes" id="UP001161276">
    <property type="component" value="Unassembled WGS sequence"/>
</dbReference>
<keyword evidence="2" id="KW-0805">Transcription regulation</keyword>
<evidence type="ECO:0000256" key="3">
    <source>
        <dbReference type="ARBA" id="ARBA00023125"/>
    </source>
</evidence>
<dbReference type="FunFam" id="1.10.10.10:FF:000001">
    <property type="entry name" value="LysR family transcriptional regulator"/>
    <property type="match status" value="1"/>
</dbReference>
<dbReference type="SUPFAM" id="SSF46785">
    <property type="entry name" value="Winged helix' DNA-binding domain"/>
    <property type="match status" value="1"/>
</dbReference>
<dbReference type="PROSITE" id="PS50931">
    <property type="entry name" value="HTH_LYSR"/>
    <property type="match status" value="1"/>
</dbReference>
<dbReference type="AlphaFoldDB" id="A0AA42WBP7"/>
<dbReference type="GO" id="GO:0043565">
    <property type="term" value="F:sequence-specific DNA binding"/>
    <property type="evidence" value="ECO:0007669"/>
    <property type="project" value="TreeGrafter"/>
</dbReference>
<dbReference type="PRINTS" id="PR00039">
    <property type="entry name" value="HTHLYSR"/>
</dbReference>
<feature type="domain" description="HTH lysR-type" evidence="5">
    <location>
        <begin position="5"/>
        <end position="62"/>
    </location>
</feature>
<evidence type="ECO:0000259" key="5">
    <source>
        <dbReference type="PROSITE" id="PS50931"/>
    </source>
</evidence>
<dbReference type="CDD" id="cd08422">
    <property type="entry name" value="PBP2_CrgA_like"/>
    <property type="match status" value="1"/>
</dbReference>
<gene>
    <name evidence="6" type="ORF">N5K24_18305</name>
</gene>
<dbReference type="InterPro" id="IPR058163">
    <property type="entry name" value="LysR-type_TF_proteobact-type"/>
</dbReference>
<dbReference type="EMBL" id="JAOCKG010000007">
    <property type="protein sequence ID" value="MDH2052363.1"/>
    <property type="molecule type" value="Genomic_DNA"/>
</dbReference>
<dbReference type="Gene3D" id="3.40.190.290">
    <property type="match status" value="1"/>
</dbReference>
<dbReference type="InterPro" id="IPR036388">
    <property type="entry name" value="WH-like_DNA-bd_sf"/>
</dbReference>
<evidence type="ECO:0000313" key="6">
    <source>
        <dbReference type="EMBL" id="MDH2052363.1"/>
    </source>
</evidence>
<dbReference type="PANTHER" id="PTHR30537">
    <property type="entry name" value="HTH-TYPE TRANSCRIPTIONAL REGULATOR"/>
    <property type="match status" value="1"/>
</dbReference>
<dbReference type="Gene3D" id="1.10.10.10">
    <property type="entry name" value="Winged helix-like DNA-binding domain superfamily/Winged helix DNA-binding domain"/>
    <property type="match status" value="1"/>
</dbReference>
<comment type="caution">
    <text evidence="6">The sequence shown here is derived from an EMBL/GenBank/DDBJ whole genome shotgun (WGS) entry which is preliminary data.</text>
</comment>
<dbReference type="InterPro" id="IPR036390">
    <property type="entry name" value="WH_DNA-bd_sf"/>
</dbReference>
<dbReference type="SUPFAM" id="SSF53850">
    <property type="entry name" value="Periplasmic binding protein-like II"/>
    <property type="match status" value="1"/>
</dbReference>
<sequence>MRLSNSLSKLELFVKIVENGSLSKAARELSLTPSAVSKALAQLEDQLGTVLIKRTTRHIALTEGGAMMYARATAILRDADLALHEAIQFRKPSGVLHVSCSVAFGCTQVSRLVRDFSAQYPEIEISLNLDDRMVDLASEGHDVALRITARDNWDYPGRKLAPIHWLYVASPAYLNSHPPIRNPVDLTHHSCLLYPAMTEHREWSFAHLGSTETIKVRCLAVANSSLALAEIALDHAGIACLPAYVAQRHLDEGKLQQVLPQYAPPPRHSLYALYFKTRYSNPAVRVFVEFLEEKFKDGAPWHKAATV</sequence>
<dbReference type="PANTHER" id="PTHR30537:SF35">
    <property type="entry name" value="TRANSCRIPTIONAL REGULATORY PROTEIN"/>
    <property type="match status" value="1"/>
</dbReference>
<dbReference type="InterPro" id="IPR005119">
    <property type="entry name" value="LysR_subst-bd"/>
</dbReference>
<dbReference type="GO" id="GO:0003700">
    <property type="term" value="F:DNA-binding transcription factor activity"/>
    <property type="evidence" value="ECO:0007669"/>
    <property type="project" value="InterPro"/>
</dbReference>
<evidence type="ECO:0000256" key="2">
    <source>
        <dbReference type="ARBA" id="ARBA00023015"/>
    </source>
</evidence>
<keyword evidence="4" id="KW-0804">Transcription</keyword>
<dbReference type="GO" id="GO:0006351">
    <property type="term" value="P:DNA-templated transcription"/>
    <property type="evidence" value="ECO:0007669"/>
    <property type="project" value="TreeGrafter"/>
</dbReference>
<dbReference type="Pfam" id="PF03466">
    <property type="entry name" value="LysR_substrate"/>
    <property type="match status" value="1"/>
</dbReference>
<dbReference type="Pfam" id="PF00126">
    <property type="entry name" value="HTH_1"/>
    <property type="match status" value="1"/>
</dbReference>
<protein>
    <submittedName>
        <fullName evidence="6">LysR family transcriptional regulator</fullName>
    </submittedName>
</protein>
<name>A0AA42WBP7_9BURK</name>
<evidence type="ECO:0000256" key="1">
    <source>
        <dbReference type="ARBA" id="ARBA00009437"/>
    </source>
</evidence>
<accession>A0AA42WBP7</accession>